<feature type="compositionally biased region" description="Acidic residues" evidence="1">
    <location>
        <begin position="1077"/>
        <end position="1098"/>
    </location>
</feature>
<dbReference type="EMBL" id="KI669464">
    <property type="protein sequence ID" value="OCF56510.1"/>
    <property type="molecule type" value="Genomic_DNA"/>
</dbReference>
<evidence type="ECO:0000313" key="2">
    <source>
        <dbReference type="EMBL" id="OCF56510.1"/>
    </source>
</evidence>
<feature type="region of interest" description="Disordered" evidence="1">
    <location>
        <begin position="260"/>
        <end position="286"/>
    </location>
</feature>
<evidence type="ECO:0000256" key="1">
    <source>
        <dbReference type="SAM" id="MobiDB-lite"/>
    </source>
</evidence>
<feature type="compositionally biased region" description="Basic and acidic residues" evidence="1">
    <location>
        <begin position="1529"/>
        <end position="1551"/>
    </location>
</feature>
<feature type="compositionally biased region" description="Polar residues" evidence="1">
    <location>
        <begin position="699"/>
        <end position="716"/>
    </location>
</feature>
<feature type="compositionally biased region" description="Acidic residues" evidence="1">
    <location>
        <begin position="1107"/>
        <end position="1121"/>
    </location>
</feature>
<reference evidence="3" key="2">
    <citation type="submission" date="2013-12" db="EMBL/GenBank/DDBJ databases">
        <title>Evolution of pathogenesis and genome organization in the Tremellales.</title>
        <authorList>
            <person name="Cuomo C."/>
            <person name="Litvintseva A."/>
            <person name="Heitman J."/>
            <person name="Chen Y."/>
            <person name="Sun S."/>
            <person name="Springer D."/>
            <person name="Dromer F."/>
            <person name="Young S."/>
            <person name="Zeng Q."/>
            <person name="Chapman S."/>
            <person name="Gujja S."/>
            <person name="Saif S."/>
            <person name="Birren B."/>
        </authorList>
    </citation>
    <scope>NUCLEOTIDE SEQUENCE [LARGE SCALE GENOMIC DNA]</scope>
    <source>
        <strain evidence="3">CBS 10435</strain>
    </source>
</reference>
<feature type="compositionally biased region" description="Polar residues" evidence="1">
    <location>
        <begin position="1319"/>
        <end position="1336"/>
    </location>
</feature>
<feature type="compositionally biased region" description="Acidic residues" evidence="1">
    <location>
        <begin position="1191"/>
        <end position="1200"/>
    </location>
</feature>
<feature type="region of interest" description="Disordered" evidence="1">
    <location>
        <begin position="1"/>
        <end position="110"/>
    </location>
</feature>
<feature type="region of interest" description="Disordered" evidence="1">
    <location>
        <begin position="820"/>
        <end position="868"/>
    </location>
</feature>
<feature type="compositionally biased region" description="Basic and acidic residues" evidence="1">
    <location>
        <begin position="1353"/>
        <end position="1364"/>
    </location>
</feature>
<feature type="region of interest" description="Disordered" evidence="1">
    <location>
        <begin position="1038"/>
        <end position="1137"/>
    </location>
</feature>
<dbReference type="OrthoDB" id="2565251at2759"/>
<dbReference type="STRING" id="1331196.A0A1B9IMC7"/>
<feature type="compositionally biased region" description="Polar residues" evidence="1">
    <location>
        <begin position="93"/>
        <end position="107"/>
    </location>
</feature>
<feature type="region of interest" description="Disordered" evidence="1">
    <location>
        <begin position="469"/>
        <end position="508"/>
    </location>
</feature>
<feature type="compositionally biased region" description="Polar residues" evidence="1">
    <location>
        <begin position="1430"/>
        <end position="1471"/>
    </location>
</feature>
<protein>
    <submittedName>
        <fullName evidence="2">Uncharacterized protein</fullName>
    </submittedName>
</protein>
<sequence length="1566" mass="175331">MPPDKISVRPFSTSASGPSRLPYNPSGRTSWNITVDDEGHLDSPTANPGSKNLSKSTLRGRSVSFQPVDVPSSIRNSTRHRRKTSAESHLSLRLTSPIQTPTKSMTNGKGKGKVVLRRSLTGENALGMTINDRAKILADVAGDCLVTLVKSALRAESANRRRSSVNDEVKKAWEGLYGKYSHNLGLRVVVDVTTLGIRQSYLFPPWSPPFPSYTDILRSLHSQIRDTLNAQALTRAIDLSNLATFVWTLSRPDEACQSFPSLDLDIDDEDEDAPRRNTRTKGDGKHDSELIKGVRMRNALLLIAWKKFWLIVVPAEKRTSDIALRLWLDFATQIALLYQQPSVEDPDLSRAILPTSPNTLLAELFSPSAVGRFGQWSISEDFDSQEYSEEKADAEERWRIIAQKRIDELAETDHAVLRRKYPFSEFRKEIIAHIQHEILASPITALLTPGRRQLLIGHSHVYEPPLLEYNEGSSSEAERDDTEIANWSEDTDEEEGEEGSEDTDRVAMGDDIPIDMDIFEFAAAELEAEEKAQQEREDHDHNSHDHTAPETHAKDMDEVDSQIPVLAEGVFLRSSSHETIDDEDSDDDGDWAVKDVDFAIPNNGQIGSGGQRQNGPRFDWTKRQEDAVQVTWESQSVVGHESPSSSSLRQTPVDARLLVDHVVSPITHDTPAYHAISPSNAMRLVTSPTPLRAERMSVASPSRSSRQTPKAINFEQSISLTSPLYVEESEEDEPVEDEENAILDHDNNEDILPSASQLNFVGLADGEASPPSVDGHDEDDEFADLLPTESQFAVGHTSTGTSSPHYNRNVEIVNHVDNDRDISEPDQAGNEETGLAQPGFHGSYISPRPRRTQDAHSFAPMDPDESLEDRRLLFQPSSSFRSMSRSREPTIKTEHEEDMLGLHGFINLLHPGGVRRQRGSSARYIRDEDDPFLHDEDGSPLEPDELCISPVEGYSNKRSTLFGKTSTSSSIYCRLTGKRKWTLEEELLLYRTVQKVPIQEEYPLRMVWDLYGEFGRFGKQLRWYNTQHMKDKLRTTVKRRQNEGRRVEGRVRAWAARGTREREEYEEELEEYKRYEQEEDEDEEEEDNEDIGTEDEAEGLQGNNANDQDEHEAIDADDGEEGGQPNGRAVNGHRAVKPVRYVEIDVDDDDFPAAVELDVDANVNDVHVRTNDDDFPGPANLLPDGQVDEPQTVDEIDDFPAAESLDIDHDHAFDGNHMTLDTRNDKGDDDDFPQPELPQAVEPDGDLPEASSLNDDDGRSGLQGSLDAPDTNKEDGDFPQPAILPGTSRDKSDNHIDDDFPPATELPLTSTAVEIIQLAGTSDRQVSDVHPNTNRYPSRGRKRTSTDIEDEAEANKPDKNKEQDGGQNRKRPKTVIPAVVTSVKVLPETSGHKRRSKETSQSRPSRPSIEYGKNRAARKVPEMALVPTARKTTSNPAQTARKSTNNYTTLRGTRQGKRSVQTARKTTNGNNRVIDEEDQDTDDNEDVVGANGLAVNGHQENVNGDDDLPEPEDNQMLQIGELGVNNSNRLRDGDKETTLDKHEQHKELEERRRRVERVVLGKTKRV</sequence>
<dbReference type="Proteomes" id="UP000092583">
    <property type="component" value="Unassembled WGS sequence"/>
</dbReference>
<feature type="compositionally biased region" description="Acidic residues" evidence="1">
    <location>
        <begin position="1503"/>
        <end position="1513"/>
    </location>
</feature>
<feature type="compositionally biased region" description="Polar residues" evidence="1">
    <location>
        <begin position="44"/>
        <end position="65"/>
    </location>
</feature>
<feature type="compositionally biased region" description="Acidic residues" evidence="1">
    <location>
        <begin position="1475"/>
        <end position="1486"/>
    </location>
</feature>
<feature type="region of interest" description="Disordered" evidence="1">
    <location>
        <begin position="1168"/>
        <end position="1551"/>
    </location>
</feature>
<proteinExistence type="predicted"/>
<organism evidence="2 3">
    <name type="scientific">Kwoniella mangroviensis CBS 10435</name>
    <dbReference type="NCBI Taxonomy" id="1331196"/>
    <lineage>
        <taxon>Eukaryota</taxon>
        <taxon>Fungi</taxon>
        <taxon>Dikarya</taxon>
        <taxon>Basidiomycota</taxon>
        <taxon>Agaricomycotina</taxon>
        <taxon>Tremellomycetes</taxon>
        <taxon>Tremellales</taxon>
        <taxon>Cryptococcaceae</taxon>
        <taxon>Kwoniella</taxon>
    </lineage>
</organism>
<feature type="compositionally biased region" description="Basic and acidic residues" evidence="1">
    <location>
        <begin position="1288"/>
        <end position="1298"/>
    </location>
</feature>
<reference evidence="2 3" key="1">
    <citation type="submission" date="2013-07" db="EMBL/GenBank/DDBJ databases">
        <title>The Genome Sequence of Kwoniella mangroviensis CBS10435.</title>
        <authorList>
            <consortium name="The Broad Institute Genome Sequencing Platform"/>
            <person name="Cuomo C."/>
            <person name="Litvintseva A."/>
            <person name="Chen Y."/>
            <person name="Heitman J."/>
            <person name="Sun S."/>
            <person name="Springer D."/>
            <person name="Dromer F."/>
            <person name="Young S.K."/>
            <person name="Zeng Q."/>
            <person name="Gargeya S."/>
            <person name="Fitzgerald M."/>
            <person name="Abouelleil A."/>
            <person name="Alvarado L."/>
            <person name="Berlin A.M."/>
            <person name="Chapman S.B."/>
            <person name="Dewar J."/>
            <person name="Goldberg J."/>
            <person name="Griggs A."/>
            <person name="Gujja S."/>
            <person name="Hansen M."/>
            <person name="Howarth C."/>
            <person name="Imamovic A."/>
            <person name="Larimer J."/>
            <person name="McCowan C."/>
            <person name="Murphy C."/>
            <person name="Pearson M."/>
            <person name="Priest M."/>
            <person name="Roberts A."/>
            <person name="Saif S."/>
            <person name="Shea T."/>
            <person name="Sykes S."/>
            <person name="Wortman J."/>
            <person name="Nusbaum C."/>
            <person name="Birren B."/>
        </authorList>
    </citation>
    <scope>NUCLEOTIDE SEQUENCE [LARGE SCALE GENOMIC DNA]</scope>
    <source>
        <strain evidence="2 3">CBS 10435</strain>
    </source>
</reference>
<feature type="region of interest" description="Disordered" evidence="1">
    <location>
        <begin position="528"/>
        <end position="555"/>
    </location>
</feature>
<evidence type="ECO:0000313" key="3">
    <source>
        <dbReference type="Proteomes" id="UP000092583"/>
    </source>
</evidence>
<feature type="compositionally biased region" description="Basic and acidic residues" evidence="1">
    <location>
        <begin position="1206"/>
        <end position="1226"/>
    </location>
</feature>
<keyword evidence="3" id="KW-1185">Reference proteome</keyword>
<accession>A0A1B9IMC7</accession>
<feature type="compositionally biased region" description="Basic and acidic residues" evidence="1">
    <location>
        <begin position="1038"/>
        <end position="1051"/>
    </location>
</feature>
<feature type="compositionally biased region" description="Basic and acidic residues" evidence="1">
    <location>
        <begin position="529"/>
        <end position="555"/>
    </location>
</feature>
<name>A0A1B9IMC7_9TREE</name>
<feature type="compositionally biased region" description="Acidic residues" evidence="1">
    <location>
        <begin position="478"/>
        <end position="501"/>
    </location>
</feature>
<gene>
    <name evidence="2" type="ORF">L486_05360</name>
</gene>
<feature type="region of interest" description="Disordered" evidence="1">
    <location>
        <begin position="697"/>
        <end position="716"/>
    </location>
</feature>